<dbReference type="Proteomes" id="UP000593577">
    <property type="component" value="Unassembled WGS sequence"/>
</dbReference>
<accession>A0A7J8WLC8</accession>
<sequence>MDPVMYRWCSSSRLENYCSWGHIKAWEWGMDYRIQQILV</sequence>
<dbReference type="EMBL" id="JABFAA010000002">
    <property type="protein sequence ID" value="MBA0675855.1"/>
    <property type="molecule type" value="Genomic_DNA"/>
</dbReference>
<reference evidence="1 2" key="1">
    <citation type="journal article" date="2019" name="Genome Biol. Evol.">
        <title>Insights into the evolution of the New World diploid cottons (Gossypium, subgenus Houzingenia) based on genome sequencing.</title>
        <authorList>
            <person name="Grover C.E."/>
            <person name="Arick M.A. 2nd"/>
            <person name="Thrash A."/>
            <person name="Conover J.L."/>
            <person name="Sanders W.S."/>
            <person name="Peterson D.G."/>
            <person name="Frelichowski J.E."/>
            <person name="Scheffler J.A."/>
            <person name="Scheffler B.E."/>
            <person name="Wendel J.F."/>
        </authorList>
    </citation>
    <scope>NUCLEOTIDE SEQUENCE [LARGE SCALE GENOMIC DNA]</scope>
    <source>
        <strain evidence="1">185</strain>
        <tissue evidence="1">Leaf</tissue>
    </source>
</reference>
<organism evidence="1 2">
    <name type="scientific">Gossypium aridum</name>
    <name type="common">American cotton</name>
    <name type="synonym">Erioxylum aridum</name>
    <dbReference type="NCBI Taxonomy" id="34290"/>
    <lineage>
        <taxon>Eukaryota</taxon>
        <taxon>Viridiplantae</taxon>
        <taxon>Streptophyta</taxon>
        <taxon>Embryophyta</taxon>
        <taxon>Tracheophyta</taxon>
        <taxon>Spermatophyta</taxon>
        <taxon>Magnoliopsida</taxon>
        <taxon>eudicotyledons</taxon>
        <taxon>Gunneridae</taxon>
        <taxon>Pentapetalae</taxon>
        <taxon>rosids</taxon>
        <taxon>malvids</taxon>
        <taxon>Malvales</taxon>
        <taxon>Malvaceae</taxon>
        <taxon>Malvoideae</taxon>
        <taxon>Gossypium</taxon>
    </lineage>
</organism>
<evidence type="ECO:0000313" key="1">
    <source>
        <dbReference type="EMBL" id="MBA0675855.1"/>
    </source>
</evidence>
<comment type="caution">
    <text evidence="1">The sequence shown here is derived from an EMBL/GenBank/DDBJ whole genome shotgun (WGS) entry which is preliminary data.</text>
</comment>
<gene>
    <name evidence="1" type="ORF">Goari_017376</name>
</gene>
<protein>
    <submittedName>
        <fullName evidence="1">Uncharacterized protein</fullName>
    </submittedName>
</protein>
<keyword evidence="2" id="KW-1185">Reference proteome</keyword>
<dbReference type="AlphaFoldDB" id="A0A7J8WLC8"/>
<proteinExistence type="predicted"/>
<evidence type="ECO:0000313" key="2">
    <source>
        <dbReference type="Proteomes" id="UP000593577"/>
    </source>
</evidence>
<name>A0A7J8WLC8_GOSAI</name>